<reference evidence="4 5" key="1">
    <citation type="journal article" date="2024" name="IMA Fungus">
        <title>IMA Genome - F19 : A genome assembly and annotation guide to empower mycologists, including annotated draft genome sequences of Ceratocystis pirilliformis, Diaporthe australafricana, Fusarium ophioides, Paecilomyces lecythidis, and Sporothrix stenoceras.</title>
        <authorList>
            <person name="Aylward J."/>
            <person name="Wilson A.M."/>
            <person name="Visagie C.M."/>
            <person name="Spraker J."/>
            <person name="Barnes I."/>
            <person name="Buitendag C."/>
            <person name="Ceriani C."/>
            <person name="Del Mar Angel L."/>
            <person name="du Plessis D."/>
            <person name="Fuchs T."/>
            <person name="Gasser K."/>
            <person name="Kramer D."/>
            <person name="Li W."/>
            <person name="Munsamy K."/>
            <person name="Piso A."/>
            <person name="Price J.L."/>
            <person name="Sonnekus B."/>
            <person name="Thomas C."/>
            <person name="van der Nest A."/>
            <person name="van Dijk A."/>
            <person name="van Heerden A."/>
            <person name="van Vuuren N."/>
            <person name="Yilmaz N."/>
            <person name="Duong T.A."/>
            <person name="van der Merwe N.A."/>
            <person name="Wingfield M.J."/>
            <person name="Wingfield B.D."/>
        </authorList>
    </citation>
    <scope>NUCLEOTIDE SEQUENCE [LARGE SCALE GENOMIC DNA]</scope>
    <source>
        <strain evidence="4 5">CMW 12675</strain>
    </source>
</reference>
<feature type="region of interest" description="Disordered" evidence="1">
    <location>
        <begin position="1"/>
        <end position="21"/>
    </location>
</feature>
<dbReference type="InterPro" id="IPR033421">
    <property type="entry name" value="Rit1_DUSP-like"/>
</dbReference>
<proteinExistence type="predicted"/>
<name>A0ABR3YUX2_9PEZI</name>
<dbReference type="Proteomes" id="UP001583280">
    <property type="component" value="Unassembled WGS sequence"/>
</dbReference>
<dbReference type="PANTHER" id="PTHR31811">
    <property type="entry name" value="TRNA A64-2'-O-RIBOSYLPHOSPHATE TRANSFERASE"/>
    <property type="match status" value="1"/>
</dbReference>
<gene>
    <name evidence="4" type="primary">RIT1</name>
    <name evidence="4" type="ORF">Cpir12675_004676</name>
</gene>
<evidence type="ECO:0000259" key="2">
    <source>
        <dbReference type="Pfam" id="PF04179"/>
    </source>
</evidence>
<dbReference type="EMBL" id="JAWDJO010000138">
    <property type="protein sequence ID" value="KAL1892126.1"/>
    <property type="molecule type" value="Genomic_DNA"/>
</dbReference>
<protein>
    <submittedName>
        <fullName evidence="4">tRNA A64-2'-O-ribosylphosphate transferase</fullName>
    </submittedName>
</protein>
<accession>A0ABR3YUX2</accession>
<dbReference type="Pfam" id="PF17184">
    <property type="entry name" value="Rit1_C"/>
    <property type="match status" value="1"/>
</dbReference>
<dbReference type="InterPro" id="IPR033449">
    <property type="entry name" value="Rit1_N"/>
</dbReference>
<dbReference type="Pfam" id="PF04179">
    <property type="entry name" value="Init_tRNA_PT"/>
    <property type="match status" value="1"/>
</dbReference>
<dbReference type="InterPro" id="IPR007306">
    <property type="entry name" value="Rit1"/>
</dbReference>
<sequence length="486" mass="52762">MSLADNTQLTPEDTPGHGAPVSATANIRFSDIILPQKESLSHLFSGLKRTSTSISNRLRSIAQDSCFVNRVATSYAPRKLVANERCGSWYVDIERKGGSAYFKSTDGHTDAWKISTRRLNVHLLRLIEEDDGCIIVDSTRRGKRMPDALSKTIPIWCAVLNTLLFPSLTSSHSLHTPPLVVSASEHAQISALIPSFAQTLSSISLDLPALRRTLTKPLRPLWITPDTPLPTSPPESIFADFRPVICCTASARSADGGGEISSGAGYVQGAADDTEMWAHGLTAPLFWAHRAELLETPETELPALMTQLAAKGGPGEENGLLEIIHGIYVASLPVDSEALVSESQQTCVIRLTSDTAPVTTTGSRVYSRGIGRHKAASRNLRIELAGICEFARKFIQKQKGSSENRQPVRIVIACETARDISVGTALALSCILYNDDGSYRSIIGTRANDFSKTTIRVRLGKIMVHCPEVNPSRNTLQSVNSYLMGN</sequence>
<organism evidence="4 5">
    <name type="scientific">Ceratocystis pirilliformis</name>
    <dbReference type="NCBI Taxonomy" id="259994"/>
    <lineage>
        <taxon>Eukaryota</taxon>
        <taxon>Fungi</taxon>
        <taxon>Dikarya</taxon>
        <taxon>Ascomycota</taxon>
        <taxon>Pezizomycotina</taxon>
        <taxon>Sordariomycetes</taxon>
        <taxon>Hypocreomycetidae</taxon>
        <taxon>Microascales</taxon>
        <taxon>Ceratocystidaceae</taxon>
        <taxon>Ceratocystis</taxon>
    </lineage>
</organism>
<feature type="domain" description="Rit1 N-terminal" evidence="3">
    <location>
        <begin position="47"/>
        <end position="309"/>
    </location>
</feature>
<feature type="domain" description="Rit1 DUSP-like" evidence="2">
    <location>
        <begin position="367"/>
        <end position="483"/>
    </location>
</feature>
<keyword evidence="4" id="KW-0808">Transferase</keyword>
<evidence type="ECO:0000259" key="3">
    <source>
        <dbReference type="Pfam" id="PF17184"/>
    </source>
</evidence>
<comment type="caution">
    <text evidence="4">The sequence shown here is derived from an EMBL/GenBank/DDBJ whole genome shotgun (WGS) entry which is preliminary data.</text>
</comment>
<evidence type="ECO:0000313" key="4">
    <source>
        <dbReference type="EMBL" id="KAL1892126.1"/>
    </source>
</evidence>
<evidence type="ECO:0000256" key="1">
    <source>
        <dbReference type="SAM" id="MobiDB-lite"/>
    </source>
</evidence>
<dbReference type="PANTHER" id="PTHR31811:SF0">
    <property type="entry name" value="TRNA A64-2'-O-RIBOSYLPHOSPHATE TRANSFERASE"/>
    <property type="match status" value="1"/>
</dbReference>
<dbReference type="GO" id="GO:0016740">
    <property type="term" value="F:transferase activity"/>
    <property type="evidence" value="ECO:0007669"/>
    <property type="project" value="UniProtKB-KW"/>
</dbReference>
<evidence type="ECO:0000313" key="5">
    <source>
        <dbReference type="Proteomes" id="UP001583280"/>
    </source>
</evidence>
<keyword evidence="5" id="KW-1185">Reference proteome</keyword>
<dbReference type="PIRSF" id="PIRSF007747">
    <property type="entry name" value="Ribosyl_Ptfrase"/>
    <property type="match status" value="1"/>
</dbReference>
<feature type="compositionally biased region" description="Polar residues" evidence="1">
    <location>
        <begin position="1"/>
        <end position="11"/>
    </location>
</feature>